<evidence type="ECO:0000256" key="5">
    <source>
        <dbReference type="ARBA" id="ARBA00022741"/>
    </source>
</evidence>
<comment type="catalytic activity">
    <reaction evidence="1 8">
        <text>1D-myo-inositol 1,3,4,5,6-pentakisphosphate + ATP = 1D-myo-inositol hexakisphosphate + ADP + H(+)</text>
        <dbReference type="Rhea" id="RHEA:20313"/>
        <dbReference type="ChEBI" id="CHEBI:15378"/>
        <dbReference type="ChEBI" id="CHEBI:30616"/>
        <dbReference type="ChEBI" id="CHEBI:57733"/>
        <dbReference type="ChEBI" id="CHEBI:58130"/>
        <dbReference type="ChEBI" id="CHEBI:456216"/>
        <dbReference type="EC" id="2.7.1.158"/>
    </reaction>
</comment>
<comment type="domain">
    <text evidence="8">The EXKPK motif is conserved in inositol-pentakisphosphate 2-kinases of both family 1 and 2.</text>
</comment>
<evidence type="ECO:0000256" key="6">
    <source>
        <dbReference type="ARBA" id="ARBA00022777"/>
    </source>
</evidence>
<dbReference type="AlphaFoldDB" id="A0A0K3CLX5"/>
<evidence type="ECO:0000313" key="10">
    <source>
        <dbReference type="Proteomes" id="UP000199069"/>
    </source>
</evidence>
<keyword evidence="10" id="KW-1185">Reference proteome</keyword>
<keyword evidence="6 8" id="KW-0418">Kinase</keyword>
<dbReference type="OMA" id="WKYISEG"/>
<protein>
    <recommendedName>
        <fullName evidence="3 8">Inositol-pentakisphosphate 2-kinase</fullName>
        <ecNumber evidence="2 8">2.7.1.158</ecNumber>
    </recommendedName>
</protein>
<dbReference type="GO" id="GO:0005634">
    <property type="term" value="C:nucleus"/>
    <property type="evidence" value="ECO:0007669"/>
    <property type="project" value="TreeGrafter"/>
</dbReference>
<dbReference type="EC" id="2.7.1.158" evidence="2 8"/>
<dbReference type="EMBL" id="CWKI01000007">
    <property type="protein sequence ID" value="CTR08206.1"/>
    <property type="molecule type" value="Genomic_DNA"/>
</dbReference>
<dbReference type="GO" id="GO:0032958">
    <property type="term" value="P:inositol phosphate biosynthetic process"/>
    <property type="evidence" value="ECO:0007669"/>
    <property type="project" value="TreeGrafter"/>
</dbReference>
<comment type="function">
    <text evidence="8">Phosphorylates Ins(1,3,4,5,6)P5 at position 2 to form Ins(1,2,3,4,5,6)P6 (InsP6 or phytate).</text>
</comment>
<keyword evidence="4 8" id="KW-0808">Transferase</keyword>
<proteinExistence type="predicted"/>
<reference evidence="9 10" key="1">
    <citation type="submission" date="2015-07" db="EMBL/GenBank/DDBJ databases">
        <authorList>
            <person name="Cajimat M.N.B."/>
            <person name="Milazzo M.L."/>
            <person name="Fulhorst C.F."/>
        </authorList>
    </citation>
    <scope>NUCLEOTIDE SEQUENCE [LARGE SCALE GENOMIC DNA]</scope>
    <source>
        <strain evidence="9">Single colony</strain>
    </source>
</reference>
<organism evidence="9 10">
    <name type="scientific">Rhodotorula toruloides</name>
    <name type="common">Yeast</name>
    <name type="synonym">Rhodosporidium toruloides</name>
    <dbReference type="NCBI Taxonomy" id="5286"/>
    <lineage>
        <taxon>Eukaryota</taxon>
        <taxon>Fungi</taxon>
        <taxon>Dikarya</taxon>
        <taxon>Basidiomycota</taxon>
        <taxon>Pucciniomycotina</taxon>
        <taxon>Microbotryomycetes</taxon>
        <taxon>Sporidiobolales</taxon>
        <taxon>Sporidiobolaceae</taxon>
        <taxon>Rhodotorula</taxon>
    </lineage>
</organism>
<dbReference type="GO" id="GO:0005524">
    <property type="term" value="F:ATP binding"/>
    <property type="evidence" value="ECO:0007669"/>
    <property type="project" value="UniProtKB-KW"/>
</dbReference>
<keyword evidence="7 8" id="KW-0067">ATP-binding</keyword>
<evidence type="ECO:0000256" key="4">
    <source>
        <dbReference type="ARBA" id="ARBA00022679"/>
    </source>
</evidence>
<sequence>MPLPPLETTSPSDWKYTAEGGANLVASFAGPASSPFWGHALRLRKRKKRAGGTKEAEDAVPSEVDVDFGARVIAPLLGEANVVEMEKVRLERGWLEELVEDMRAKAVRPVERESEDEIDLDAPEGVVVEDLIAGRGVLAVEIKPKWGFLPSPTHLSPSNASIKTTYCRTCMHRHYKASEDGGSDGFCPLDLYSGDPPRVHKALEQLHATWVSSEGAINNLRIFLDGKKVLPGDASQAAALNQAFHHLTATISPASPVSPATLFARALAPTLLHSPALPLLRDLQSLLDVLDIEGLASFLSRTTGVDLAEKYGPEEVERLGGQPRLEEWVEWVGRYAPVLGRREEEEPAPLKHDEWERAKATLESRFLASATPDQDSPTPPWREAILAYLLSATFKDCSLIIRLPLDLAASTVGTVKAIDLDPKPINRLGKYFRMDREIVECWKERLERSKTEGRAGEVRKCSEAACEATAEGCSPKMTTRTASS</sequence>
<dbReference type="Pfam" id="PF06090">
    <property type="entry name" value="Ins_P5_2-kin"/>
    <property type="match status" value="1"/>
</dbReference>
<keyword evidence="5 8" id="KW-0547">Nucleotide-binding</keyword>
<dbReference type="PANTHER" id="PTHR14456:SF2">
    <property type="entry name" value="INOSITOL-PENTAKISPHOSPHATE 2-KINASE"/>
    <property type="match status" value="1"/>
</dbReference>
<evidence type="ECO:0000256" key="7">
    <source>
        <dbReference type="ARBA" id="ARBA00022840"/>
    </source>
</evidence>
<accession>A0A0K3CLX5</accession>
<dbReference type="InterPro" id="IPR043001">
    <property type="entry name" value="IP5_2-K_N_lobe"/>
</dbReference>
<dbReference type="PANTHER" id="PTHR14456">
    <property type="entry name" value="INOSITOL POLYPHOSPHATE KINASE 1"/>
    <property type="match status" value="1"/>
</dbReference>
<dbReference type="InterPro" id="IPR009286">
    <property type="entry name" value="Ins_P5_2-kin"/>
</dbReference>
<name>A0A0K3CLX5_RHOTO</name>
<dbReference type="GO" id="GO:0035299">
    <property type="term" value="F:inositol-1,3,4,5,6-pentakisphosphate 2-kinase activity"/>
    <property type="evidence" value="ECO:0007669"/>
    <property type="project" value="UniProtKB-EC"/>
</dbReference>
<evidence type="ECO:0000313" key="9">
    <source>
        <dbReference type="EMBL" id="CTR08206.1"/>
    </source>
</evidence>
<dbReference type="STRING" id="5286.A0A0K3CLX5"/>
<dbReference type="Gene3D" id="3.30.200.110">
    <property type="entry name" value="Inositol-pentakisphosphate 2-kinase, N-lobe"/>
    <property type="match status" value="1"/>
</dbReference>
<evidence type="ECO:0000256" key="3">
    <source>
        <dbReference type="ARBA" id="ARBA00014846"/>
    </source>
</evidence>
<evidence type="ECO:0000256" key="2">
    <source>
        <dbReference type="ARBA" id="ARBA00012023"/>
    </source>
</evidence>
<dbReference type="Proteomes" id="UP000199069">
    <property type="component" value="Unassembled WGS sequence"/>
</dbReference>
<evidence type="ECO:0000256" key="1">
    <source>
        <dbReference type="ARBA" id="ARBA00001774"/>
    </source>
</evidence>
<gene>
    <name evidence="9" type="primary">FGENESH: predicted gene_7.452</name>
    <name evidence="9" type="ORF">BN2166_0040670</name>
</gene>
<evidence type="ECO:0000256" key="8">
    <source>
        <dbReference type="RuleBase" id="RU364126"/>
    </source>
</evidence>